<feature type="transmembrane region" description="Helical" evidence="13">
    <location>
        <begin position="94"/>
        <end position="114"/>
    </location>
</feature>
<evidence type="ECO:0000256" key="2">
    <source>
        <dbReference type="ARBA" id="ARBA00006920"/>
    </source>
</evidence>
<comment type="catalytic activity">
    <reaction evidence="12">
        <text>K(+)(in) = K(+)(out)</text>
        <dbReference type="Rhea" id="RHEA:29463"/>
        <dbReference type="ChEBI" id="CHEBI:29103"/>
    </reaction>
</comment>
<evidence type="ECO:0000256" key="1">
    <source>
        <dbReference type="ARBA" id="ARBA00004141"/>
    </source>
</evidence>
<keyword evidence="6" id="KW-0631">Potassium channel</keyword>
<comment type="similarity">
    <text evidence="2">Belongs to the TMEM175 family.</text>
</comment>
<name>A0A939FV96_9ACTN</name>
<evidence type="ECO:0000256" key="13">
    <source>
        <dbReference type="SAM" id="Phobius"/>
    </source>
</evidence>
<keyword evidence="4" id="KW-0633">Potassium transport</keyword>
<dbReference type="InterPro" id="IPR010617">
    <property type="entry name" value="TMEM175-like"/>
</dbReference>
<dbReference type="EMBL" id="JAFMOF010000010">
    <property type="protein sequence ID" value="MBO0657454.1"/>
    <property type="molecule type" value="Genomic_DNA"/>
</dbReference>
<keyword evidence="7" id="KW-0630">Potassium</keyword>
<comment type="subcellular location">
    <subcellularLocation>
        <location evidence="1">Membrane</location>
        <topology evidence="1">Multi-pass membrane protein</topology>
    </subcellularLocation>
</comment>
<organism evidence="14 15">
    <name type="scientific">Streptomyces triculaminicus</name>
    <dbReference type="NCBI Taxonomy" id="2816232"/>
    <lineage>
        <taxon>Bacteria</taxon>
        <taxon>Bacillati</taxon>
        <taxon>Actinomycetota</taxon>
        <taxon>Actinomycetes</taxon>
        <taxon>Kitasatosporales</taxon>
        <taxon>Streptomycetaceae</taxon>
        <taxon>Streptomyces</taxon>
    </lineage>
</organism>
<evidence type="ECO:0000256" key="8">
    <source>
        <dbReference type="ARBA" id="ARBA00022989"/>
    </source>
</evidence>
<evidence type="ECO:0000256" key="12">
    <source>
        <dbReference type="ARBA" id="ARBA00034430"/>
    </source>
</evidence>
<reference evidence="14" key="1">
    <citation type="submission" date="2021-03" db="EMBL/GenBank/DDBJ databases">
        <title>Streptomyces strains.</title>
        <authorList>
            <person name="Lund M.B."/>
            <person name="Toerring T."/>
        </authorList>
    </citation>
    <scope>NUCLEOTIDE SEQUENCE</scope>
    <source>
        <strain evidence="14">JCM 4242</strain>
    </source>
</reference>
<keyword evidence="9" id="KW-0406">Ion transport</keyword>
<keyword evidence="5 13" id="KW-0812">Transmembrane</keyword>
<feature type="transmembrane region" description="Helical" evidence="13">
    <location>
        <begin position="120"/>
        <end position="139"/>
    </location>
</feature>
<evidence type="ECO:0000256" key="7">
    <source>
        <dbReference type="ARBA" id="ARBA00022958"/>
    </source>
</evidence>
<dbReference type="Proteomes" id="UP000664781">
    <property type="component" value="Unassembled WGS sequence"/>
</dbReference>
<dbReference type="GO" id="GO:0005267">
    <property type="term" value="F:potassium channel activity"/>
    <property type="evidence" value="ECO:0007669"/>
    <property type="project" value="UniProtKB-KW"/>
</dbReference>
<accession>A0A939FV96</accession>
<feature type="transmembrane region" description="Helical" evidence="13">
    <location>
        <begin position="58"/>
        <end position="74"/>
    </location>
</feature>
<dbReference type="GO" id="GO:0016020">
    <property type="term" value="C:membrane"/>
    <property type="evidence" value="ECO:0007669"/>
    <property type="project" value="UniProtKB-SubCell"/>
</dbReference>
<evidence type="ECO:0000256" key="4">
    <source>
        <dbReference type="ARBA" id="ARBA00022538"/>
    </source>
</evidence>
<comment type="caution">
    <text evidence="14">The sequence shown here is derived from an EMBL/GenBank/DDBJ whole genome shotgun (WGS) entry which is preliminary data.</text>
</comment>
<feature type="transmembrane region" description="Helical" evidence="13">
    <location>
        <begin position="16"/>
        <end position="33"/>
    </location>
</feature>
<evidence type="ECO:0000313" key="14">
    <source>
        <dbReference type="EMBL" id="MBO0657454.1"/>
    </source>
</evidence>
<keyword evidence="10 13" id="KW-0472">Membrane</keyword>
<feature type="transmembrane region" description="Helical" evidence="13">
    <location>
        <begin position="184"/>
        <end position="202"/>
    </location>
</feature>
<dbReference type="AlphaFoldDB" id="A0A939FV96"/>
<evidence type="ECO:0000256" key="6">
    <source>
        <dbReference type="ARBA" id="ARBA00022826"/>
    </source>
</evidence>
<evidence type="ECO:0000256" key="3">
    <source>
        <dbReference type="ARBA" id="ARBA00022448"/>
    </source>
</evidence>
<keyword evidence="11" id="KW-0407">Ion channel</keyword>
<protein>
    <submittedName>
        <fullName evidence="14">DUF1211 domain-containing protein</fullName>
    </submittedName>
</protein>
<proteinExistence type="inferred from homology"/>
<evidence type="ECO:0000256" key="10">
    <source>
        <dbReference type="ARBA" id="ARBA00023136"/>
    </source>
</evidence>
<evidence type="ECO:0000313" key="15">
    <source>
        <dbReference type="Proteomes" id="UP000664781"/>
    </source>
</evidence>
<dbReference type="RefSeq" id="WP_086569812.1">
    <property type="nucleotide sequence ID" value="NZ_JAFMOF010000010.1"/>
</dbReference>
<keyword evidence="3" id="KW-0813">Transport</keyword>
<dbReference type="Pfam" id="PF06736">
    <property type="entry name" value="TMEM175"/>
    <property type="match status" value="1"/>
</dbReference>
<evidence type="ECO:0000256" key="9">
    <source>
        <dbReference type="ARBA" id="ARBA00023065"/>
    </source>
</evidence>
<sequence length="222" mass="24013">MSGRARPEPGFSPERLAFFTDAIFAIAMTLLAVELERPNDRELASAHALGNFLVDQRGSYLAFALAFILLWSVWRRHHKLMDRIGELSKAFTAWHAPLLLLVAFLPFPTALIGASISNPLAQTLFAGTMAAMVFCEAVIKEIASSTGLVTGDPAKTHRHAGSSWAVGLWFVLSAGVAWLFSDAFVLWFVAPLAATYGGALLSRLRTSPAGHLDPHDGDAPRT</sequence>
<evidence type="ECO:0000256" key="5">
    <source>
        <dbReference type="ARBA" id="ARBA00022692"/>
    </source>
</evidence>
<keyword evidence="8 13" id="KW-1133">Transmembrane helix</keyword>
<gene>
    <name evidence="14" type="ORF">J1792_33500</name>
</gene>
<keyword evidence="15" id="KW-1185">Reference proteome</keyword>
<evidence type="ECO:0000256" key="11">
    <source>
        <dbReference type="ARBA" id="ARBA00023303"/>
    </source>
</evidence>
<feature type="transmembrane region" description="Helical" evidence="13">
    <location>
        <begin position="160"/>
        <end position="178"/>
    </location>
</feature>
<dbReference type="GO" id="GO:0015252">
    <property type="term" value="F:proton channel activity"/>
    <property type="evidence" value="ECO:0007669"/>
    <property type="project" value="InterPro"/>
</dbReference>